<name>A0A9P4L8G8_9PLEO</name>
<dbReference type="GeneID" id="63847445"/>
<sequence length="257" mass="27960">MTSPTATTLQSQLFSNPGRRSMRVGEGEAPGKKPKKANSEIRKQQNRIASRNYRDKRKRKLQYLQQLIKGDSNNQQDAEPSPEHHNVYARSLTADYEPSGPSSSPYQLPSNNDIGSRSSSSASVSDSIQAASAASFDSHLLGTTQAYAAFGPNWNAPLYSPPPPLNMSPWNISPWMSNIDGTPRVPSRPEVIPHTTPSGPPVFTQAHASSQQPRELLSDPNYYTFGSSFGSESQTPGIPNVSLPISSPYYLGLYPGP</sequence>
<dbReference type="AlphaFoldDB" id="A0A9P4L8G8"/>
<evidence type="ECO:0000313" key="4">
    <source>
        <dbReference type="Proteomes" id="UP000800039"/>
    </source>
</evidence>
<evidence type="ECO:0000256" key="1">
    <source>
        <dbReference type="SAM" id="MobiDB-lite"/>
    </source>
</evidence>
<feature type="compositionally biased region" description="Low complexity" evidence="1">
    <location>
        <begin position="116"/>
        <end position="125"/>
    </location>
</feature>
<dbReference type="OrthoDB" id="2245989at2759"/>
<dbReference type="PROSITE" id="PS00036">
    <property type="entry name" value="BZIP_BASIC"/>
    <property type="match status" value="1"/>
</dbReference>
<dbReference type="CDD" id="cd14688">
    <property type="entry name" value="bZIP_YAP"/>
    <property type="match status" value="1"/>
</dbReference>
<proteinExistence type="predicted"/>
<protein>
    <recommendedName>
        <fullName evidence="2">BZIP domain-containing protein</fullName>
    </recommendedName>
</protein>
<feature type="non-terminal residue" evidence="3">
    <location>
        <position position="257"/>
    </location>
</feature>
<evidence type="ECO:0000313" key="3">
    <source>
        <dbReference type="EMBL" id="KAF1845332.1"/>
    </source>
</evidence>
<comment type="caution">
    <text evidence="3">The sequence shown here is derived from an EMBL/GenBank/DDBJ whole genome shotgun (WGS) entry which is preliminary data.</text>
</comment>
<reference evidence="3" key="1">
    <citation type="submission" date="2020-01" db="EMBL/GenBank/DDBJ databases">
        <authorList>
            <consortium name="DOE Joint Genome Institute"/>
            <person name="Haridas S."/>
            <person name="Albert R."/>
            <person name="Binder M."/>
            <person name="Bloem J."/>
            <person name="Labutti K."/>
            <person name="Salamov A."/>
            <person name="Andreopoulos B."/>
            <person name="Baker S.E."/>
            <person name="Barry K."/>
            <person name="Bills G."/>
            <person name="Bluhm B.H."/>
            <person name="Cannon C."/>
            <person name="Castanera R."/>
            <person name="Culley D.E."/>
            <person name="Daum C."/>
            <person name="Ezra D."/>
            <person name="Gonzalez J.B."/>
            <person name="Henrissat B."/>
            <person name="Kuo A."/>
            <person name="Liang C."/>
            <person name="Lipzen A."/>
            <person name="Lutzoni F."/>
            <person name="Magnuson J."/>
            <person name="Mondo S."/>
            <person name="Nolan M."/>
            <person name="Ohm R."/>
            <person name="Pangilinan J."/>
            <person name="Park H.-J."/>
            <person name="Ramirez L."/>
            <person name="Alfaro M."/>
            <person name="Sun H."/>
            <person name="Tritt A."/>
            <person name="Yoshinaga Y."/>
            <person name="Zwiers L.-H."/>
            <person name="Turgeon B.G."/>
            <person name="Goodwin S.B."/>
            <person name="Spatafora J.W."/>
            <person name="Crous P.W."/>
            <person name="Grigoriev I.V."/>
        </authorList>
    </citation>
    <scope>NUCLEOTIDE SEQUENCE</scope>
    <source>
        <strain evidence="3">CBS 394.84</strain>
    </source>
</reference>
<feature type="compositionally biased region" description="Polar residues" evidence="1">
    <location>
        <begin position="100"/>
        <end position="115"/>
    </location>
</feature>
<feature type="compositionally biased region" description="Basic and acidic residues" evidence="1">
    <location>
        <begin position="23"/>
        <end position="43"/>
    </location>
</feature>
<gene>
    <name evidence="3" type="ORF">K460DRAFT_311606</name>
</gene>
<dbReference type="InterPro" id="IPR004827">
    <property type="entry name" value="bZIP"/>
</dbReference>
<feature type="region of interest" description="Disordered" evidence="1">
    <location>
        <begin position="1"/>
        <end position="125"/>
    </location>
</feature>
<accession>A0A9P4L8G8</accession>
<dbReference type="RefSeq" id="XP_040787895.1">
    <property type="nucleotide sequence ID" value="XM_040930193.1"/>
</dbReference>
<keyword evidence="4" id="KW-1185">Reference proteome</keyword>
<dbReference type="GO" id="GO:0003700">
    <property type="term" value="F:DNA-binding transcription factor activity"/>
    <property type="evidence" value="ECO:0007669"/>
    <property type="project" value="InterPro"/>
</dbReference>
<organism evidence="3 4">
    <name type="scientific">Cucurbitaria berberidis CBS 394.84</name>
    <dbReference type="NCBI Taxonomy" id="1168544"/>
    <lineage>
        <taxon>Eukaryota</taxon>
        <taxon>Fungi</taxon>
        <taxon>Dikarya</taxon>
        <taxon>Ascomycota</taxon>
        <taxon>Pezizomycotina</taxon>
        <taxon>Dothideomycetes</taxon>
        <taxon>Pleosporomycetidae</taxon>
        <taxon>Pleosporales</taxon>
        <taxon>Pleosporineae</taxon>
        <taxon>Cucurbitariaceae</taxon>
        <taxon>Cucurbitaria</taxon>
    </lineage>
</organism>
<feature type="domain" description="BZIP" evidence="2">
    <location>
        <begin position="42"/>
        <end position="56"/>
    </location>
</feature>
<feature type="compositionally biased region" description="Polar residues" evidence="1">
    <location>
        <begin position="1"/>
        <end position="15"/>
    </location>
</feature>
<dbReference type="Proteomes" id="UP000800039">
    <property type="component" value="Unassembled WGS sequence"/>
</dbReference>
<dbReference type="EMBL" id="ML976616">
    <property type="protein sequence ID" value="KAF1845332.1"/>
    <property type="molecule type" value="Genomic_DNA"/>
</dbReference>
<evidence type="ECO:0000259" key="2">
    <source>
        <dbReference type="PROSITE" id="PS00036"/>
    </source>
</evidence>